<evidence type="ECO:0000256" key="1">
    <source>
        <dbReference type="SAM" id="MobiDB-lite"/>
    </source>
</evidence>
<dbReference type="AlphaFoldDB" id="A0AAV7T5L4"/>
<protein>
    <submittedName>
        <fullName evidence="2">Uncharacterized protein</fullName>
    </submittedName>
</protein>
<sequence>MIAVMAGAPAKPGRRHECDFNTTVEPLDSDDIYLMTEVDELSSIAELSLAPVKKWTTVALQVKAIALDYGSEHEMAEHGWPAHLLLSQRL</sequence>
<gene>
    <name evidence="2" type="ORF">NDU88_003371</name>
</gene>
<name>A0AAV7T5L4_PLEWA</name>
<dbReference type="Proteomes" id="UP001066276">
    <property type="component" value="Chromosome 4_1"/>
</dbReference>
<evidence type="ECO:0000313" key="2">
    <source>
        <dbReference type="EMBL" id="KAJ1171510.1"/>
    </source>
</evidence>
<evidence type="ECO:0000313" key="3">
    <source>
        <dbReference type="Proteomes" id="UP001066276"/>
    </source>
</evidence>
<proteinExistence type="predicted"/>
<dbReference type="EMBL" id="JANPWB010000007">
    <property type="protein sequence ID" value="KAJ1171510.1"/>
    <property type="molecule type" value="Genomic_DNA"/>
</dbReference>
<comment type="caution">
    <text evidence="2">The sequence shown here is derived from an EMBL/GenBank/DDBJ whole genome shotgun (WGS) entry which is preliminary data.</text>
</comment>
<organism evidence="2 3">
    <name type="scientific">Pleurodeles waltl</name>
    <name type="common">Iberian ribbed newt</name>
    <dbReference type="NCBI Taxonomy" id="8319"/>
    <lineage>
        <taxon>Eukaryota</taxon>
        <taxon>Metazoa</taxon>
        <taxon>Chordata</taxon>
        <taxon>Craniata</taxon>
        <taxon>Vertebrata</taxon>
        <taxon>Euteleostomi</taxon>
        <taxon>Amphibia</taxon>
        <taxon>Batrachia</taxon>
        <taxon>Caudata</taxon>
        <taxon>Salamandroidea</taxon>
        <taxon>Salamandridae</taxon>
        <taxon>Pleurodelinae</taxon>
        <taxon>Pleurodeles</taxon>
    </lineage>
</organism>
<reference evidence="2" key="1">
    <citation type="journal article" date="2022" name="bioRxiv">
        <title>Sequencing and chromosome-scale assembly of the giantPleurodeles waltlgenome.</title>
        <authorList>
            <person name="Brown T."/>
            <person name="Elewa A."/>
            <person name="Iarovenko S."/>
            <person name="Subramanian E."/>
            <person name="Araus A.J."/>
            <person name="Petzold A."/>
            <person name="Susuki M."/>
            <person name="Suzuki K.-i.T."/>
            <person name="Hayashi T."/>
            <person name="Toyoda A."/>
            <person name="Oliveira C."/>
            <person name="Osipova E."/>
            <person name="Leigh N.D."/>
            <person name="Simon A."/>
            <person name="Yun M.H."/>
        </authorList>
    </citation>
    <scope>NUCLEOTIDE SEQUENCE</scope>
    <source>
        <strain evidence="2">20211129_DDA</strain>
        <tissue evidence="2">Liver</tissue>
    </source>
</reference>
<keyword evidence="3" id="KW-1185">Reference proteome</keyword>
<accession>A0AAV7T5L4</accession>
<feature type="region of interest" description="Disordered" evidence="1">
    <location>
        <begin position="1"/>
        <end position="21"/>
    </location>
</feature>